<dbReference type="Gene3D" id="2.40.170.20">
    <property type="entry name" value="TonB-dependent receptor, beta-barrel domain"/>
    <property type="match status" value="1"/>
</dbReference>
<dbReference type="SUPFAM" id="SSF49464">
    <property type="entry name" value="Carboxypeptidase regulatory domain-like"/>
    <property type="match status" value="1"/>
</dbReference>
<feature type="domain" description="TonB-dependent receptor-like beta-barrel" evidence="4">
    <location>
        <begin position="432"/>
        <end position="931"/>
    </location>
</feature>
<dbReference type="InterPro" id="IPR012910">
    <property type="entry name" value="Plug_dom"/>
</dbReference>
<protein>
    <submittedName>
        <fullName evidence="6">TonB-dependent receptor</fullName>
    </submittedName>
</protein>
<dbReference type="PANTHER" id="PTHR40980:SF5">
    <property type="entry name" value="TONB-DEPENDENT RECEPTOR"/>
    <property type="match status" value="1"/>
</dbReference>
<dbReference type="Gene3D" id="2.60.40.1120">
    <property type="entry name" value="Carboxypeptidase-like, regulatory domain"/>
    <property type="match status" value="1"/>
</dbReference>
<evidence type="ECO:0000256" key="3">
    <source>
        <dbReference type="ARBA" id="ARBA00023237"/>
    </source>
</evidence>
<dbReference type="GO" id="GO:0009279">
    <property type="term" value="C:cell outer membrane"/>
    <property type="evidence" value="ECO:0007669"/>
    <property type="project" value="UniProtKB-SubCell"/>
</dbReference>
<dbReference type="Pfam" id="PF00593">
    <property type="entry name" value="TonB_dep_Rec_b-barrel"/>
    <property type="match status" value="1"/>
</dbReference>
<comment type="subcellular location">
    <subcellularLocation>
        <location evidence="1">Cell outer membrane</location>
    </subcellularLocation>
</comment>
<evidence type="ECO:0000256" key="2">
    <source>
        <dbReference type="ARBA" id="ARBA00023136"/>
    </source>
</evidence>
<dbReference type="EMBL" id="UOGD01000411">
    <property type="protein sequence ID" value="VAX28430.1"/>
    <property type="molecule type" value="Genomic_DNA"/>
</dbReference>
<accession>A0A3B1D0G1</accession>
<keyword evidence="2" id="KW-0472">Membrane</keyword>
<dbReference type="Pfam" id="PF13715">
    <property type="entry name" value="CarbopepD_reg_2"/>
    <property type="match status" value="1"/>
</dbReference>
<evidence type="ECO:0000256" key="1">
    <source>
        <dbReference type="ARBA" id="ARBA00004442"/>
    </source>
</evidence>
<name>A0A3B1D0G1_9ZZZZ</name>
<evidence type="ECO:0000259" key="5">
    <source>
        <dbReference type="Pfam" id="PF07715"/>
    </source>
</evidence>
<gene>
    <name evidence="6" type="ORF">MNBD_IGNAVI01-2919</name>
</gene>
<dbReference type="InterPro" id="IPR000531">
    <property type="entry name" value="Beta-barrel_TonB"/>
</dbReference>
<keyword evidence="6" id="KW-0675">Receptor</keyword>
<proteinExistence type="predicted"/>
<dbReference type="InterPro" id="IPR037066">
    <property type="entry name" value="Plug_dom_sf"/>
</dbReference>
<dbReference type="SUPFAM" id="SSF56935">
    <property type="entry name" value="Porins"/>
    <property type="match status" value="1"/>
</dbReference>
<feature type="domain" description="TonB-dependent receptor plug" evidence="5">
    <location>
        <begin position="150"/>
        <end position="234"/>
    </location>
</feature>
<keyword evidence="3" id="KW-0998">Cell outer membrane</keyword>
<organism evidence="6">
    <name type="scientific">hydrothermal vent metagenome</name>
    <dbReference type="NCBI Taxonomy" id="652676"/>
    <lineage>
        <taxon>unclassified sequences</taxon>
        <taxon>metagenomes</taxon>
        <taxon>ecological metagenomes</taxon>
    </lineage>
</organism>
<sequence>MKTLNKTISFIKQFKLNIILQFLFILIINSSLFAQSHGKITGLVVDAELDKPLIGANVLIEGTMQGAATDIDGKFIISSVVAGKYKLIVSMIGYTKQVIKDVVVKDDETIEMNVVLRTESIETDEVVITAKAVMNTEASLLAKRQKSIVVSDAVSAEQFQKTGGSNAAEAAKQIVGASIVNGKDVYIRGLGDRYTSTNLNGVQIPSADPYKRSGSIDIIPSNLIDNIQAVKSFTPDKPGDFSGGAVDVQTKDFPDQFNLYISTAAKYNSELSFNNNGLSYNGGLTDWLGYDDGTRALPSIIGSDPWVADIGSAQRNVAEAQRIDDVTKSFNSQMTPFKMAAPMDQSYAFSMGNQFHLAGMQLGLIGSLTYKNQHSGYIQGQLNRWDRGVADRNKTQLDTNFAMSDTRSVAEVVLGGLFKASLKLNHANTVSFNYLYNQNGESTSRFVTGKYPYDIDPTWNYQARTMLYKQRNLQSFQFVGNHSISFVNGLKIDWLASSMNSNQTEPDNRFFYNYVTNKNVYGVKTNLPPERYFRDTEENQNKFNLNATLPFQVWGKRVLKIKLGASYANTDRVFTERRFTYQPVTSVGTFLRNENGDAAALFSYEYLGWTSQDTLSNGMVLNRFSLYINETDQTSSNYNGTSNISAYYGMINLPITQSLRIITGARIERTNMRVISESNKIEDAEIITNDILPSLSFIYNPSSNMNLRLSYGRTLARPAFREISAFQNYEFNGGDTYVGNPGLERTLIDNLDLRWEWFTNPGEVLSVSLFAKRFTNPIESKIVDAPNKVISWTNVDKAEVYGIEFETRKRLDLISTPINNFQLGGNLSLIYSKVDIDPDELKNIRVYEPDALSTRQFQGQSPYIINLFLDYDNHNLGLTVSLYYNVYGKRLASVGSIGAPDVFETPTQLMNFTATKILITNLMLRLKIENLLNSKVERIQEFKGNNYIYSSYMRGRRLTVGLSYNI</sequence>
<evidence type="ECO:0000313" key="6">
    <source>
        <dbReference type="EMBL" id="VAX28430.1"/>
    </source>
</evidence>
<dbReference type="AlphaFoldDB" id="A0A3B1D0G1"/>
<dbReference type="Gene3D" id="2.170.130.10">
    <property type="entry name" value="TonB-dependent receptor, plug domain"/>
    <property type="match status" value="1"/>
</dbReference>
<reference evidence="6" key="1">
    <citation type="submission" date="2018-06" db="EMBL/GenBank/DDBJ databases">
        <authorList>
            <person name="Zhirakovskaya E."/>
        </authorList>
    </citation>
    <scope>NUCLEOTIDE SEQUENCE</scope>
</reference>
<dbReference type="InterPro" id="IPR008969">
    <property type="entry name" value="CarboxyPept-like_regulatory"/>
</dbReference>
<dbReference type="InterPro" id="IPR036942">
    <property type="entry name" value="Beta-barrel_TonB_sf"/>
</dbReference>
<dbReference type="PANTHER" id="PTHR40980">
    <property type="entry name" value="PLUG DOMAIN-CONTAINING PROTEIN"/>
    <property type="match status" value="1"/>
</dbReference>
<evidence type="ECO:0000259" key="4">
    <source>
        <dbReference type="Pfam" id="PF00593"/>
    </source>
</evidence>
<dbReference type="Pfam" id="PF07715">
    <property type="entry name" value="Plug"/>
    <property type="match status" value="1"/>
</dbReference>